<dbReference type="Proteomes" id="UP001152759">
    <property type="component" value="Chromosome 1"/>
</dbReference>
<feature type="region of interest" description="Disordered" evidence="1">
    <location>
        <begin position="139"/>
        <end position="256"/>
    </location>
</feature>
<evidence type="ECO:0000313" key="3">
    <source>
        <dbReference type="Proteomes" id="UP001152759"/>
    </source>
</evidence>
<evidence type="ECO:0000256" key="1">
    <source>
        <dbReference type="SAM" id="MobiDB-lite"/>
    </source>
</evidence>
<sequence length="315" mass="37104">MKKSNNYFNGLIPKGSPGDLHSMRVEKVKENLRKMYNVKQAPYAVISGMILNGKSDDLIIMEIVRYLAPAPPPLPAIGPPGYPASAPPPVPAIGPPGYPAYHQLYGHQYGASQSWAGPPMQNDAFREAIAYEMEKFKKEERMKAEEKERLERKERDRKERDRKERERERRDKERKLEEQRVREREERKARGEQEKKAKEEEEKKKAKEEEEKKKAKEEEEKKKAKEEEEKKKAKEEEEKKKEKEGGSKAKRRKKPLKDMPVGEWVFHSILHSFIQHHRRPQVIFFCVCYVIVHKKKEIHTPYSKNRDLTCVFLIC</sequence>
<proteinExistence type="predicted"/>
<name>A0A9P0A0U3_BEMTA</name>
<feature type="compositionally biased region" description="Basic and acidic residues" evidence="1">
    <location>
        <begin position="139"/>
        <end position="247"/>
    </location>
</feature>
<gene>
    <name evidence="2" type="ORF">BEMITA_LOCUS1530</name>
</gene>
<organism evidence="2 3">
    <name type="scientific">Bemisia tabaci</name>
    <name type="common">Sweetpotato whitefly</name>
    <name type="synonym">Aleurodes tabaci</name>
    <dbReference type="NCBI Taxonomy" id="7038"/>
    <lineage>
        <taxon>Eukaryota</taxon>
        <taxon>Metazoa</taxon>
        <taxon>Ecdysozoa</taxon>
        <taxon>Arthropoda</taxon>
        <taxon>Hexapoda</taxon>
        <taxon>Insecta</taxon>
        <taxon>Pterygota</taxon>
        <taxon>Neoptera</taxon>
        <taxon>Paraneoptera</taxon>
        <taxon>Hemiptera</taxon>
        <taxon>Sternorrhyncha</taxon>
        <taxon>Aleyrodoidea</taxon>
        <taxon>Aleyrodidae</taxon>
        <taxon>Aleyrodinae</taxon>
        <taxon>Bemisia</taxon>
    </lineage>
</organism>
<accession>A0A9P0A0U3</accession>
<reference evidence="2" key="1">
    <citation type="submission" date="2021-12" db="EMBL/GenBank/DDBJ databases">
        <authorList>
            <person name="King R."/>
        </authorList>
    </citation>
    <scope>NUCLEOTIDE SEQUENCE</scope>
</reference>
<dbReference type="AlphaFoldDB" id="A0A9P0A0U3"/>
<evidence type="ECO:0000313" key="2">
    <source>
        <dbReference type="EMBL" id="CAH0381929.1"/>
    </source>
</evidence>
<dbReference type="EMBL" id="OU963862">
    <property type="protein sequence ID" value="CAH0381929.1"/>
    <property type="molecule type" value="Genomic_DNA"/>
</dbReference>
<keyword evidence="3" id="KW-1185">Reference proteome</keyword>
<protein>
    <submittedName>
        <fullName evidence="2">Uncharacterized protein</fullName>
    </submittedName>
</protein>